<feature type="coiled-coil region" evidence="1">
    <location>
        <begin position="146"/>
        <end position="173"/>
    </location>
</feature>
<protein>
    <submittedName>
        <fullName evidence="2">Uncharacterized protein</fullName>
    </submittedName>
</protein>
<organism evidence="2 3">
    <name type="scientific">Champsocephalus esox</name>
    <name type="common">pike icefish</name>
    <dbReference type="NCBI Taxonomy" id="159716"/>
    <lineage>
        <taxon>Eukaryota</taxon>
        <taxon>Metazoa</taxon>
        <taxon>Chordata</taxon>
        <taxon>Craniata</taxon>
        <taxon>Vertebrata</taxon>
        <taxon>Euteleostomi</taxon>
        <taxon>Actinopterygii</taxon>
        <taxon>Neopterygii</taxon>
        <taxon>Teleostei</taxon>
        <taxon>Neoteleostei</taxon>
        <taxon>Acanthomorphata</taxon>
        <taxon>Eupercaria</taxon>
        <taxon>Perciformes</taxon>
        <taxon>Notothenioidei</taxon>
        <taxon>Channichthyidae</taxon>
        <taxon>Champsocephalus</taxon>
    </lineage>
</organism>
<accession>A0AAN8BJ51</accession>
<gene>
    <name evidence="2" type="ORF">CesoFtcFv8_016925</name>
</gene>
<evidence type="ECO:0000313" key="2">
    <source>
        <dbReference type="EMBL" id="KAK5885828.1"/>
    </source>
</evidence>
<name>A0AAN8BJ51_9TELE</name>
<keyword evidence="1" id="KW-0175">Coiled coil</keyword>
<reference evidence="2 3" key="1">
    <citation type="journal article" date="2023" name="Mol. Biol. Evol.">
        <title>Genomics of Secondarily Temperate Adaptation in the Only Non-Antarctic Icefish.</title>
        <authorList>
            <person name="Rivera-Colon A.G."/>
            <person name="Rayamajhi N."/>
            <person name="Minhas B.F."/>
            <person name="Madrigal G."/>
            <person name="Bilyk K.T."/>
            <person name="Yoon V."/>
            <person name="Hune M."/>
            <person name="Gregory S."/>
            <person name="Cheng C.H.C."/>
            <person name="Catchen J.M."/>
        </authorList>
    </citation>
    <scope>NUCLEOTIDE SEQUENCE [LARGE SCALE GENOMIC DNA]</scope>
    <source>
        <strain evidence="2">JC2023a</strain>
    </source>
</reference>
<dbReference type="AlphaFoldDB" id="A0AAN8BJ51"/>
<comment type="caution">
    <text evidence="2">The sequence shown here is derived from an EMBL/GenBank/DDBJ whole genome shotgun (WGS) entry which is preliminary data.</text>
</comment>
<keyword evidence="3" id="KW-1185">Reference proteome</keyword>
<evidence type="ECO:0000256" key="1">
    <source>
        <dbReference type="SAM" id="Coils"/>
    </source>
</evidence>
<evidence type="ECO:0000313" key="3">
    <source>
        <dbReference type="Proteomes" id="UP001335648"/>
    </source>
</evidence>
<proteinExistence type="predicted"/>
<sequence>MTTRTPPCSLCLPAAAPGSCWPLETPFGSCRGGRTVPSQQWCPCVGGGSSSSTSQSSLSTPAPPLTQHQLYNTHFPEVCVQKRAGVPTECTTTLEFFFDRPPEPTFTQERNSQNAMEVTQRFFETVSVQLERWYERKVAQVEQQTELSARQDKRELLQRINSLEEELERLKTNENADS</sequence>
<dbReference type="EMBL" id="JAULUE010002059">
    <property type="protein sequence ID" value="KAK5885828.1"/>
    <property type="molecule type" value="Genomic_DNA"/>
</dbReference>
<dbReference type="Proteomes" id="UP001335648">
    <property type="component" value="Unassembled WGS sequence"/>
</dbReference>